<dbReference type="GO" id="GO:0016020">
    <property type="term" value="C:membrane"/>
    <property type="evidence" value="ECO:0007669"/>
    <property type="project" value="UniProtKB-SubCell"/>
</dbReference>
<dbReference type="EMBL" id="GL433854">
    <property type="protein sequence ID" value="EFN52783.1"/>
    <property type="molecule type" value="Genomic_DNA"/>
</dbReference>
<accession>E1ZN02</accession>
<dbReference type="GeneID" id="17352230"/>
<dbReference type="Proteomes" id="UP000008141">
    <property type="component" value="Unassembled WGS sequence"/>
</dbReference>
<evidence type="ECO:0000256" key="1">
    <source>
        <dbReference type="ARBA" id="ARBA00004141"/>
    </source>
</evidence>
<reference evidence="6 7" key="1">
    <citation type="journal article" date="2010" name="Plant Cell">
        <title>The Chlorella variabilis NC64A genome reveals adaptation to photosymbiosis, coevolution with viruses, and cryptic sex.</title>
        <authorList>
            <person name="Blanc G."/>
            <person name="Duncan G."/>
            <person name="Agarkova I."/>
            <person name="Borodovsky M."/>
            <person name="Gurnon J."/>
            <person name="Kuo A."/>
            <person name="Lindquist E."/>
            <person name="Lucas S."/>
            <person name="Pangilinan J."/>
            <person name="Polle J."/>
            <person name="Salamov A."/>
            <person name="Terry A."/>
            <person name="Yamada T."/>
            <person name="Dunigan D.D."/>
            <person name="Grigoriev I.V."/>
            <person name="Claverie J.M."/>
            <person name="Van Etten J.L."/>
        </authorList>
    </citation>
    <scope>NUCLEOTIDE SEQUENCE [LARGE SCALE GENOMIC DNA]</scope>
    <source>
        <strain evidence="6 7">NC64A</strain>
    </source>
</reference>
<evidence type="ECO:0000256" key="4">
    <source>
        <dbReference type="ARBA" id="ARBA00023136"/>
    </source>
</evidence>
<evidence type="ECO:0000313" key="7">
    <source>
        <dbReference type="Proteomes" id="UP000008141"/>
    </source>
</evidence>
<protein>
    <submittedName>
        <fullName evidence="6">Uncharacterized protein</fullName>
    </submittedName>
</protein>
<name>E1ZN02_CHLVA</name>
<feature type="transmembrane region" description="Helical" evidence="5">
    <location>
        <begin position="76"/>
        <end position="94"/>
    </location>
</feature>
<gene>
    <name evidence="6" type="ORF">CHLNCDRAFT_138411</name>
</gene>
<evidence type="ECO:0000313" key="6">
    <source>
        <dbReference type="EMBL" id="EFN52783.1"/>
    </source>
</evidence>
<dbReference type="PANTHER" id="PTHR28668">
    <property type="entry name" value="TRANSMEMBRANE PROTEIN 234"/>
    <property type="match status" value="1"/>
</dbReference>
<dbReference type="PANTHER" id="PTHR28668:SF1">
    <property type="entry name" value="TRANSMEMBRANE PROTEIN 234"/>
    <property type="match status" value="1"/>
</dbReference>
<dbReference type="OrthoDB" id="541436at2759"/>
<dbReference type="InParanoid" id="E1ZN02"/>
<sequence>MPVLLGLAPLDTLLHHLLTPTFVVPQALNLCASVLFAATLGSSNVSITAPVANGVSLATNAAFDHLLGDRLSRPSSGIAGLLLVFVGILLCTLAQQQQRQE</sequence>
<comment type="subcellular location">
    <subcellularLocation>
        <location evidence="1">Membrane</location>
        <topology evidence="1">Multi-pass membrane protein</topology>
    </subcellularLocation>
</comment>
<keyword evidence="3 5" id="KW-1133">Transmembrane helix</keyword>
<evidence type="ECO:0000256" key="2">
    <source>
        <dbReference type="ARBA" id="ARBA00022692"/>
    </source>
</evidence>
<dbReference type="RefSeq" id="XP_005844885.1">
    <property type="nucleotide sequence ID" value="XM_005844823.1"/>
</dbReference>
<dbReference type="InterPro" id="IPR018908">
    <property type="entry name" value="TMEM234"/>
</dbReference>
<keyword evidence="7" id="KW-1185">Reference proteome</keyword>
<dbReference type="Pfam" id="PF10639">
    <property type="entry name" value="TMEM234"/>
    <property type="match status" value="1"/>
</dbReference>
<dbReference type="KEGG" id="cvr:CHLNCDRAFT_138411"/>
<evidence type="ECO:0000256" key="3">
    <source>
        <dbReference type="ARBA" id="ARBA00022989"/>
    </source>
</evidence>
<organism evidence="7">
    <name type="scientific">Chlorella variabilis</name>
    <name type="common">Green alga</name>
    <dbReference type="NCBI Taxonomy" id="554065"/>
    <lineage>
        <taxon>Eukaryota</taxon>
        <taxon>Viridiplantae</taxon>
        <taxon>Chlorophyta</taxon>
        <taxon>core chlorophytes</taxon>
        <taxon>Trebouxiophyceae</taxon>
        <taxon>Chlorellales</taxon>
        <taxon>Chlorellaceae</taxon>
        <taxon>Chlorella clade</taxon>
        <taxon>Chlorella</taxon>
    </lineage>
</organism>
<keyword evidence="2 5" id="KW-0812">Transmembrane</keyword>
<proteinExistence type="predicted"/>
<evidence type="ECO:0000256" key="5">
    <source>
        <dbReference type="SAM" id="Phobius"/>
    </source>
</evidence>
<keyword evidence="4 5" id="KW-0472">Membrane</keyword>
<dbReference type="AlphaFoldDB" id="E1ZN02"/>